<dbReference type="AlphaFoldDB" id="A0A1C7MNQ2"/>
<accession>A0A1C7MNQ2</accession>
<protein>
    <submittedName>
        <fullName evidence="1">Uncharacterized protein</fullName>
    </submittedName>
</protein>
<organism evidence="1 2">
    <name type="scientific">Grifola frondosa</name>
    <name type="common">Maitake</name>
    <name type="synonym">Polyporus frondosus</name>
    <dbReference type="NCBI Taxonomy" id="5627"/>
    <lineage>
        <taxon>Eukaryota</taxon>
        <taxon>Fungi</taxon>
        <taxon>Dikarya</taxon>
        <taxon>Basidiomycota</taxon>
        <taxon>Agaricomycotina</taxon>
        <taxon>Agaricomycetes</taxon>
        <taxon>Polyporales</taxon>
        <taxon>Grifolaceae</taxon>
        <taxon>Grifola</taxon>
    </lineage>
</organism>
<sequence>MALLSKASLLSYIPLGRTESLPLSIQKGKFAAHRLVHFEDSTRSAHSLSMPNVPGHKAKESMPLHAQDDYAILPEASLKAVPFNRSKGTAVALVGSFFCLTSPPLTPSTQSPSWHEEQANPLVFVLDSFCSFLPHDTVEPEPTSDAAEDLSTLDHELSTATVDSAIKDAPASDGQPPLSAPLPFTVLSFAHAHLILDGLHLALITDALYTYTVKDFTDLLAISVPTWSIVVHIIVESTSDLIVRRSAHITANLETGYFVCSGSVGAERLSIICILIIVDANQGANIVAPVPELLHFPHGGRHRRRVTVLAASKTSDRLQKVGLLINRFYHTSLDAVQHQHLRPHGVSLPPSVTFHQQNVNLTYHTFVS</sequence>
<comment type="caution">
    <text evidence="1">The sequence shown here is derived from an EMBL/GenBank/DDBJ whole genome shotgun (WGS) entry which is preliminary data.</text>
</comment>
<evidence type="ECO:0000313" key="2">
    <source>
        <dbReference type="Proteomes" id="UP000092993"/>
    </source>
</evidence>
<dbReference type="Proteomes" id="UP000092993">
    <property type="component" value="Unassembled WGS sequence"/>
</dbReference>
<name>A0A1C7MNQ2_GRIFR</name>
<keyword evidence="2" id="KW-1185">Reference proteome</keyword>
<dbReference type="EMBL" id="LUGG01000003">
    <property type="protein sequence ID" value="OBZ76584.1"/>
    <property type="molecule type" value="Genomic_DNA"/>
</dbReference>
<proteinExistence type="predicted"/>
<gene>
    <name evidence="1" type="ORF">A0H81_03512</name>
</gene>
<reference evidence="1 2" key="1">
    <citation type="submission" date="2016-03" db="EMBL/GenBank/DDBJ databases">
        <title>Whole genome sequencing of Grifola frondosa 9006-11.</title>
        <authorList>
            <person name="Min B."/>
            <person name="Park H."/>
            <person name="Kim J.-G."/>
            <person name="Cho H."/>
            <person name="Oh Y.-L."/>
            <person name="Kong W.-S."/>
            <person name="Choi I.-G."/>
        </authorList>
    </citation>
    <scope>NUCLEOTIDE SEQUENCE [LARGE SCALE GENOMIC DNA]</scope>
    <source>
        <strain evidence="1 2">9006-11</strain>
    </source>
</reference>
<evidence type="ECO:0000313" key="1">
    <source>
        <dbReference type="EMBL" id="OBZ76584.1"/>
    </source>
</evidence>